<organism evidence="2 3">
    <name type="scientific">Phascolomyces articulosus</name>
    <dbReference type="NCBI Taxonomy" id="60185"/>
    <lineage>
        <taxon>Eukaryota</taxon>
        <taxon>Fungi</taxon>
        <taxon>Fungi incertae sedis</taxon>
        <taxon>Mucoromycota</taxon>
        <taxon>Mucoromycotina</taxon>
        <taxon>Mucoromycetes</taxon>
        <taxon>Mucorales</taxon>
        <taxon>Lichtheimiaceae</taxon>
        <taxon>Phascolomyces</taxon>
    </lineage>
</organism>
<feature type="transmembrane region" description="Helical" evidence="1">
    <location>
        <begin position="53"/>
        <end position="74"/>
    </location>
</feature>
<comment type="caution">
    <text evidence="2">The sequence shown here is derived from an EMBL/GenBank/DDBJ whole genome shotgun (WGS) entry which is preliminary data.</text>
</comment>
<sequence length="87" mass="10396">MQKKEQGLNFITTCCCILNSLFSYQCFNIYWVINYKDIGLGFYKVHPIRLIRGFAFGCVNHYAHMCVQPMFYFYKKNNPRFRSMVNA</sequence>
<evidence type="ECO:0000313" key="2">
    <source>
        <dbReference type="EMBL" id="KAI9275733.1"/>
    </source>
</evidence>
<keyword evidence="1" id="KW-1133">Transmembrane helix</keyword>
<keyword evidence="3" id="KW-1185">Reference proteome</keyword>
<name>A0AAD5KLZ9_9FUNG</name>
<gene>
    <name evidence="2" type="ORF">BDA99DRAFT_496340</name>
</gene>
<dbReference type="AlphaFoldDB" id="A0AAD5KLZ9"/>
<evidence type="ECO:0000313" key="3">
    <source>
        <dbReference type="Proteomes" id="UP001209540"/>
    </source>
</evidence>
<accession>A0AAD5KLZ9</accession>
<dbReference type="Proteomes" id="UP001209540">
    <property type="component" value="Unassembled WGS sequence"/>
</dbReference>
<reference evidence="2" key="2">
    <citation type="submission" date="2023-02" db="EMBL/GenBank/DDBJ databases">
        <authorList>
            <consortium name="DOE Joint Genome Institute"/>
            <person name="Mondo S.J."/>
            <person name="Chang Y."/>
            <person name="Wang Y."/>
            <person name="Ahrendt S."/>
            <person name="Andreopoulos W."/>
            <person name="Barry K."/>
            <person name="Beard J."/>
            <person name="Benny G.L."/>
            <person name="Blankenship S."/>
            <person name="Bonito G."/>
            <person name="Cuomo C."/>
            <person name="Desiro A."/>
            <person name="Gervers K.A."/>
            <person name="Hundley H."/>
            <person name="Kuo A."/>
            <person name="LaButti K."/>
            <person name="Lang B.F."/>
            <person name="Lipzen A."/>
            <person name="O'Donnell K."/>
            <person name="Pangilinan J."/>
            <person name="Reynolds N."/>
            <person name="Sandor L."/>
            <person name="Smith M.W."/>
            <person name="Tsang A."/>
            <person name="Grigoriev I.V."/>
            <person name="Stajich J.E."/>
            <person name="Spatafora J.W."/>
        </authorList>
    </citation>
    <scope>NUCLEOTIDE SEQUENCE</scope>
    <source>
        <strain evidence="2">RSA 2281</strain>
    </source>
</reference>
<proteinExistence type="predicted"/>
<reference evidence="2" key="1">
    <citation type="journal article" date="2022" name="IScience">
        <title>Evolution of zygomycete secretomes and the origins of terrestrial fungal ecologies.</title>
        <authorList>
            <person name="Chang Y."/>
            <person name="Wang Y."/>
            <person name="Mondo S."/>
            <person name="Ahrendt S."/>
            <person name="Andreopoulos W."/>
            <person name="Barry K."/>
            <person name="Beard J."/>
            <person name="Benny G.L."/>
            <person name="Blankenship S."/>
            <person name="Bonito G."/>
            <person name="Cuomo C."/>
            <person name="Desiro A."/>
            <person name="Gervers K.A."/>
            <person name="Hundley H."/>
            <person name="Kuo A."/>
            <person name="LaButti K."/>
            <person name="Lang B.F."/>
            <person name="Lipzen A."/>
            <person name="O'Donnell K."/>
            <person name="Pangilinan J."/>
            <person name="Reynolds N."/>
            <person name="Sandor L."/>
            <person name="Smith M.E."/>
            <person name="Tsang A."/>
            <person name="Grigoriev I.V."/>
            <person name="Stajich J.E."/>
            <person name="Spatafora J.W."/>
        </authorList>
    </citation>
    <scope>NUCLEOTIDE SEQUENCE</scope>
    <source>
        <strain evidence="2">RSA 2281</strain>
    </source>
</reference>
<evidence type="ECO:0000256" key="1">
    <source>
        <dbReference type="SAM" id="Phobius"/>
    </source>
</evidence>
<protein>
    <submittedName>
        <fullName evidence="2">Uncharacterized protein</fullName>
    </submittedName>
</protein>
<dbReference type="EMBL" id="JAIXMP010000003">
    <property type="protein sequence ID" value="KAI9275733.1"/>
    <property type="molecule type" value="Genomic_DNA"/>
</dbReference>
<keyword evidence="1" id="KW-0472">Membrane</keyword>
<keyword evidence="1" id="KW-0812">Transmembrane</keyword>
<feature type="transmembrane region" description="Helical" evidence="1">
    <location>
        <begin position="7"/>
        <end position="33"/>
    </location>
</feature>